<proteinExistence type="predicted"/>
<protein>
    <submittedName>
        <fullName evidence="1">Uncharacterized protein</fullName>
    </submittedName>
</protein>
<reference evidence="1" key="1">
    <citation type="submission" date="2018-05" db="EMBL/GenBank/DDBJ databases">
        <authorList>
            <person name="Lanie J.A."/>
            <person name="Ng W.-L."/>
            <person name="Kazmierczak K.M."/>
            <person name="Andrzejewski T.M."/>
            <person name="Davidsen T.M."/>
            <person name="Wayne K.J."/>
            <person name="Tettelin H."/>
            <person name="Glass J.I."/>
            <person name="Rusch D."/>
            <person name="Podicherti R."/>
            <person name="Tsui H.-C.T."/>
            <person name="Winkler M.E."/>
        </authorList>
    </citation>
    <scope>NUCLEOTIDE SEQUENCE</scope>
</reference>
<name>A0A382EWX1_9ZZZZ</name>
<dbReference type="EMBL" id="UINC01046799">
    <property type="protein sequence ID" value="SVB55260.1"/>
    <property type="molecule type" value="Genomic_DNA"/>
</dbReference>
<accession>A0A382EWX1</accession>
<gene>
    <name evidence="1" type="ORF">METZ01_LOCUS208114</name>
</gene>
<dbReference type="AlphaFoldDB" id="A0A382EWX1"/>
<evidence type="ECO:0000313" key="1">
    <source>
        <dbReference type="EMBL" id="SVB55260.1"/>
    </source>
</evidence>
<sequence>TRWCRLPTWSFQQTTCMTVLTTVSWLLTALLATPPSSGSST</sequence>
<feature type="non-terminal residue" evidence="1">
    <location>
        <position position="1"/>
    </location>
</feature>
<organism evidence="1">
    <name type="scientific">marine metagenome</name>
    <dbReference type="NCBI Taxonomy" id="408172"/>
    <lineage>
        <taxon>unclassified sequences</taxon>
        <taxon>metagenomes</taxon>
        <taxon>ecological metagenomes</taxon>
    </lineage>
</organism>
<feature type="non-terminal residue" evidence="1">
    <location>
        <position position="41"/>
    </location>
</feature>